<comment type="caution">
    <text evidence="2">The sequence shown here is derived from an EMBL/GenBank/DDBJ whole genome shotgun (WGS) entry which is preliminary data.</text>
</comment>
<feature type="domain" description="Phenylalanine-tRNA ligase class II N-terminal" evidence="1">
    <location>
        <begin position="23"/>
        <end position="71"/>
    </location>
</feature>
<feature type="non-terminal residue" evidence="2">
    <location>
        <position position="76"/>
    </location>
</feature>
<dbReference type="AlphaFoldDB" id="A0A3N0IY84"/>
<keyword evidence="2" id="KW-0436">Ligase</keyword>
<dbReference type="InterPro" id="IPR045864">
    <property type="entry name" value="aa-tRNA-synth_II/BPL/LPL"/>
</dbReference>
<dbReference type="GO" id="GO:0005737">
    <property type="term" value="C:cytoplasm"/>
    <property type="evidence" value="ECO:0007669"/>
    <property type="project" value="InterPro"/>
</dbReference>
<evidence type="ECO:0000313" key="3">
    <source>
        <dbReference type="Proteomes" id="UP000270112"/>
    </source>
</evidence>
<name>A0A3N0IY84_9ACTN</name>
<dbReference type="GO" id="GO:0004826">
    <property type="term" value="F:phenylalanine-tRNA ligase activity"/>
    <property type="evidence" value="ECO:0007669"/>
    <property type="project" value="UniProtKB-EC"/>
</dbReference>
<protein>
    <submittedName>
        <fullName evidence="2">Phenylalanine--tRNA ligase subunit alpha</fullName>
        <ecNumber evidence="2">6.1.1.20</ecNumber>
    </submittedName>
</protein>
<evidence type="ECO:0000259" key="1">
    <source>
        <dbReference type="Pfam" id="PF02912"/>
    </source>
</evidence>
<dbReference type="Gene3D" id="3.30.930.10">
    <property type="entry name" value="Bira Bifunctional Protein, Domain 2"/>
    <property type="match status" value="1"/>
</dbReference>
<dbReference type="GO" id="GO:0006432">
    <property type="term" value="P:phenylalanyl-tRNA aminoacylation"/>
    <property type="evidence" value="ECO:0007669"/>
    <property type="project" value="InterPro"/>
</dbReference>
<dbReference type="Proteomes" id="UP000270112">
    <property type="component" value="Unassembled WGS sequence"/>
</dbReference>
<organism evidence="2 3">
    <name type="scientific">Eggerthella sinensis</name>
    <dbReference type="NCBI Taxonomy" id="242230"/>
    <lineage>
        <taxon>Bacteria</taxon>
        <taxon>Bacillati</taxon>
        <taxon>Actinomycetota</taxon>
        <taxon>Coriobacteriia</taxon>
        <taxon>Eggerthellales</taxon>
        <taxon>Eggerthellaceae</taxon>
        <taxon>Eggerthella</taxon>
    </lineage>
</organism>
<dbReference type="EMBL" id="QICC01000022">
    <property type="protein sequence ID" value="RNM41944.1"/>
    <property type="molecule type" value="Genomic_DNA"/>
</dbReference>
<reference evidence="3" key="1">
    <citation type="submission" date="2018-05" db="EMBL/GenBank/DDBJ databases">
        <title>Genome Sequencing of selected type strains of the family Eggerthellaceae.</title>
        <authorList>
            <person name="Danylec N."/>
            <person name="Stoll D.A."/>
            <person name="Doetsch A."/>
            <person name="Huch M."/>
        </authorList>
    </citation>
    <scope>NUCLEOTIDE SEQUENCE [LARGE SCALE GENOMIC DNA]</scope>
    <source>
        <strain evidence="3">DSM 16107</strain>
    </source>
</reference>
<proteinExistence type="predicted"/>
<dbReference type="InterPro" id="IPR010978">
    <property type="entry name" value="tRNA-bd_arm"/>
</dbReference>
<dbReference type="GO" id="GO:0005524">
    <property type="term" value="F:ATP binding"/>
    <property type="evidence" value="ECO:0007669"/>
    <property type="project" value="InterPro"/>
</dbReference>
<dbReference type="InterPro" id="IPR004188">
    <property type="entry name" value="Phe-tRNA_ligase_II_N"/>
</dbReference>
<evidence type="ECO:0000313" key="2">
    <source>
        <dbReference type="EMBL" id="RNM41944.1"/>
    </source>
</evidence>
<gene>
    <name evidence="2" type="primary">pheS</name>
    <name evidence="2" type="ORF">DMP09_07015</name>
</gene>
<dbReference type="EC" id="6.1.1.20" evidence="2"/>
<accession>A0A3N0IY84</accession>
<dbReference type="SUPFAM" id="SSF46589">
    <property type="entry name" value="tRNA-binding arm"/>
    <property type="match status" value="1"/>
</dbReference>
<dbReference type="Pfam" id="PF02912">
    <property type="entry name" value="Phe_tRNA-synt_N"/>
    <property type="match status" value="1"/>
</dbReference>
<sequence length="76" mass="7894">MAIVEELASLREQTLAQIAEAADTAALEQVRIAVLGKAGTLTGYLRQMGQIAKEERAAVGKTANEVRAAVEGGAGR</sequence>